<comment type="caution">
    <text evidence="1">The sequence shown here is derived from an EMBL/GenBank/DDBJ whole genome shotgun (WGS) entry which is preliminary data.</text>
</comment>
<sequence>MTAIAGQDFWQEQADDPQVRIDGRVRPAQEDAYWQGAYWAQPYHRAEYGYDDYAPAYCVGYIGYAQYGGCFEDAEKSLCANWVRIKGDSRLEIDVAMQAIRAAWDHAALTPAERADDEYEQELSDALFAAGARPEQQRAYAVA</sequence>
<dbReference type="RefSeq" id="WP_201172934.1">
    <property type="nucleotide sequence ID" value="NZ_JAEPWM010000006.1"/>
</dbReference>
<name>A0A934TTU0_9BURK</name>
<reference evidence="1" key="2">
    <citation type="submission" date="2021-01" db="EMBL/GenBank/DDBJ databases">
        <authorList>
            <person name="Kang M."/>
        </authorList>
    </citation>
    <scope>NUCLEOTIDE SEQUENCE</scope>
    <source>
        <strain evidence="1">KACC 17527</strain>
    </source>
</reference>
<protein>
    <submittedName>
        <fullName evidence="1">Uncharacterized protein</fullName>
    </submittedName>
</protein>
<proteinExistence type="predicted"/>
<dbReference type="Proteomes" id="UP000630528">
    <property type="component" value="Unassembled WGS sequence"/>
</dbReference>
<accession>A0A934TTU0</accession>
<reference evidence="1" key="1">
    <citation type="journal article" date="2012" name="J. Microbiol. Biotechnol.">
        <title>Ramlibacter ginsenosidimutans sp. nov., with ginsenoside-converting activity.</title>
        <authorList>
            <person name="Wang L."/>
            <person name="An D.S."/>
            <person name="Kim S.G."/>
            <person name="Jin F.X."/>
            <person name="Kim S.C."/>
            <person name="Lee S.T."/>
            <person name="Im W.T."/>
        </authorList>
    </citation>
    <scope>NUCLEOTIDE SEQUENCE</scope>
    <source>
        <strain evidence="1">KACC 17527</strain>
    </source>
</reference>
<dbReference type="EMBL" id="JAEPWM010000006">
    <property type="protein sequence ID" value="MBK6007452.1"/>
    <property type="molecule type" value="Genomic_DNA"/>
</dbReference>
<dbReference type="AlphaFoldDB" id="A0A934TTU0"/>
<gene>
    <name evidence="1" type="ORF">JJB11_15235</name>
</gene>
<organism evidence="1 2">
    <name type="scientific">Ramlibacter ginsenosidimutans</name>
    <dbReference type="NCBI Taxonomy" id="502333"/>
    <lineage>
        <taxon>Bacteria</taxon>
        <taxon>Pseudomonadati</taxon>
        <taxon>Pseudomonadota</taxon>
        <taxon>Betaproteobacteria</taxon>
        <taxon>Burkholderiales</taxon>
        <taxon>Comamonadaceae</taxon>
        <taxon>Ramlibacter</taxon>
    </lineage>
</organism>
<evidence type="ECO:0000313" key="1">
    <source>
        <dbReference type="EMBL" id="MBK6007452.1"/>
    </source>
</evidence>
<evidence type="ECO:0000313" key="2">
    <source>
        <dbReference type="Proteomes" id="UP000630528"/>
    </source>
</evidence>
<keyword evidence="2" id="KW-1185">Reference proteome</keyword>